<dbReference type="EMBL" id="AP028127">
    <property type="protein sequence ID" value="BEH90242.1"/>
    <property type="molecule type" value="Genomic_DNA"/>
</dbReference>
<sequence>MKKLIVAIMTCFFMVFSLFGCQTLNEKDSKENKTDVVNNESSVNEGQKDQADKADQPDSSSKQQTTDTDSNTNTNHDASDASDSDSDSGSKQKTQTQKKTSRLYYYDVEKEKMFYVDKTVELVDGAYINALTNALKNNQKNEDFVAVNDETFVTSAKLDEEKGILNVYFNDSFDLSTDLDSKIEPKFIESLVNTYGYNYNVEKVALFVNKEPYKNPSDTTSSGYFKVSVDDATEYVKKG</sequence>
<evidence type="ECO:0000259" key="3">
    <source>
        <dbReference type="Pfam" id="PF10646"/>
    </source>
</evidence>
<name>A0ABN6Z8P2_9FIRM</name>
<feature type="signal peptide" evidence="2">
    <location>
        <begin position="1"/>
        <end position="20"/>
    </location>
</feature>
<evidence type="ECO:0000256" key="1">
    <source>
        <dbReference type="SAM" id="MobiDB-lite"/>
    </source>
</evidence>
<keyword evidence="2" id="KW-0732">Signal</keyword>
<feature type="compositionally biased region" description="Basic and acidic residues" evidence="1">
    <location>
        <begin position="46"/>
        <end position="56"/>
    </location>
</feature>
<feature type="compositionally biased region" description="Low complexity" evidence="1">
    <location>
        <begin position="57"/>
        <end position="76"/>
    </location>
</feature>
<evidence type="ECO:0000256" key="2">
    <source>
        <dbReference type="SAM" id="SignalP"/>
    </source>
</evidence>
<organism evidence="4 5">
    <name type="scientific">Turicibacter faecis</name>
    <dbReference type="NCBI Taxonomy" id="2963365"/>
    <lineage>
        <taxon>Bacteria</taxon>
        <taxon>Bacillati</taxon>
        <taxon>Bacillota</taxon>
        <taxon>Erysipelotrichia</taxon>
        <taxon>Erysipelotrichales</taxon>
        <taxon>Turicibacteraceae</taxon>
        <taxon>Turicibacter</taxon>
    </lineage>
</organism>
<gene>
    <name evidence="4" type="ORF">T23_03440</name>
</gene>
<dbReference type="InterPro" id="IPR019606">
    <property type="entry name" value="GerMN"/>
</dbReference>
<protein>
    <recommendedName>
        <fullName evidence="3">GerMN domain-containing protein</fullName>
    </recommendedName>
</protein>
<dbReference type="RefSeq" id="WP_262950940.1">
    <property type="nucleotide sequence ID" value="NZ_AP028127.1"/>
</dbReference>
<feature type="chain" id="PRO_5046532970" description="GerMN domain-containing protein" evidence="2">
    <location>
        <begin position="21"/>
        <end position="239"/>
    </location>
</feature>
<dbReference type="PROSITE" id="PS51257">
    <property type="entry name" value="PROKAR_LIPOPROTEIN"/>
    <property type="match status" value="1"/>
</dbReference>
<reference evidence="4" key="1">
    <citation type="journal article" date="2024" name="Int. J. Syst. Evol. Microbiol.">
        <title>Turicibacter faecis sp. nov., isolated from faeces of heart failure mouse model.</title>
        <authorList>
            <person name="Imamura Y."/>
            <person name="Motooka D."/>
            <person name="Nakajima Y."/>
            <person name="Ito S."/>
            <person name="Kitakaze M."/>
            <person name="Iida T."/>
            <person name="Nakamura S."/>
        </authorList>
    </citation>
    <scope>NUCLEOTIDE SEQUENCE</scope>
    <source>
        <strain evidence="4">TC023</strain>
    </source>
</reference>
<keyword evidence="5" id="KW-1185">Reference proteome</keyword>
<accession>A0ABN6Z8P2</accession>
<dbReference type="Pfam" id="PF10646">
    <property type="entry name" value="Germane"/>
    <property type="match status" value="1"/>
</dbReference>
<evidence type="ECO:0000313" key="4">
    <source>
        <dbReference type="EMBL" id="BEH90242.1"/>
    </source>
</evidence>
<feature type="region of interest" description="Disordered" evidence="1">
    <location>
        <begin position="28"/>
        <end position="96"/>
    </location>
</feature>
<proteinExistence type="predicted"/>
<evidence type="ECO:0000313" key="5">
    <source>
        <dbReference type="Proteomes" id="UP001432099"/>
    </source>
</evidence>
<feature type="compositionally biased region" description="Polar residues" evidence="1">
    <location>
        <begin position="35"/>
        <end position="45"/>
    </location>
</feature>
<dbReference type="Proteomes" id="UP001432099">
    <property type="component" value="Chromosome"/>
</dbReference>
<feature type="domain" description="GerMN" evidence="3">
    <location>
        <begin position="103"/>
        <end position="213"/>
    </location>
</feature>